<sequence>MEKLEGLLEGWKEGDRARSGQAGETVPNGSEASLESCFEVGGGKQHRATALTGRTGFGRAYARPVVLDGGKAICFVVAGGGGGGGGGGGSGGGSGGNSGKKSKGVGVDGSAETSDPLQTTRREAKYAKTGNVWERTPTAFHPNEFTDRIYTDQVACVTAFLKIMRSLERLSGSDQDCGDQEMYIDLDDASVDSLTGKRSRHHVVGTEVGEESDSSGSERSPKQAKRRNRGGPPTTRRRKSGISARERNLRRLESNERERMRMHSLNDAFEVILSDHLLNSSRYQIHTKVKKICKENRKPLRISNAVSTLIQIVFQQLREVIPHVKMERKLSKIETLTLAKNYIMALTNVICEMRGEEQPYTFVDGECGSNSGDSTGQLELSGGEQLEEASPASILETNNNSLLHEDLERRIP</sequence>
<dbReference type="Proteomes" id="UP001607303">
    <property type="component" value="Unassembled WGS sequence"/>
</dbReference>
<feature type="region of interest" description="Disordered" evidence="1">
    <location>
        <begin position="1"/>
        <end position="31"/>
    </location>
</feature>
<accession>A0ABD2CXA9</accession>
<feature type="compositionally biased region" description="Basic and acidic residues" evidence="1">
    <location>
        <begin position="244"/>
        <end position="257"/>
    </location>
</feature>
<dbReference type="SUPFAM" id="SSF47459">
    <property type="entry name" value="HLH, helix-loop-helix DNA-binding domain"/>
    <property type="match status" value="1"/>
</dbReference>
<dbReference type="InterPro" id="IPR050359">
    <property type="entry name" value="bHLH_transcription_factors"/>
</dbReference>
<feature type="compositionally biased region" description="Basic and acidic residues" evidence="1">
    <location>
        <begin position="1"/>
        <end position="18"/>
    </location>
</feature>
<dbReference type="PANTHER" id="PTHR19290:SF167">
    <property type="entry name" value="PROTEIN DIMMED"/>
    <property type="match status" value="1"/>
</dbReference>
<dbReference type="AlphaFoldDB" id="A0ABD2CXA9"/>
<dbReference type="SMART" id="SM00353">
    <property type="entry name" value="HLH"/>
    <property type="match status" value="1"/>
</dbReference>
<dbReference type="EMBL" id="JAYRBN010000026">
    <property type="protein sequence ID" value="KAL2749737.1"/>
    <property type="molecule type" value="Genomic_DNA"/>
</dbReference>
<evidence type="ECO:0000313" key="4">
    <source>
        <dbReference type="Proteomes" id="UP001607303"/>
    </source>
</evidence>
<gene>
    <name evidence="3" type="ORF">V1477_001808</name>
</gene>
<keyword evidence="4" id="KW-1185">Reference proteome</keyword>
<feature type="compositionally biased region" description="Basic residues" evidence="1">
    <location>
        <begin position="222"/>
        <end position="240"/>
    </location>
</feature>
<evidence type="ECO:0000259" key="2">
    <source>
        <dbReference type="PROSITE" id="PS50888"/>
    </source>
</evidence>
<comment type="caution">
    <text evidence="3">The sequence shown here is derived from an EMBL/GenBank/DDBJ whole genome shotgun (WGS) entry which is preliminary data.</text>
</comment>
<dbReference type="Gene3D" id="4.10.280.10">
    <property type="entry name" value="Helix-loop-helix DNA-binding domain"/>
    <property type="match status" value="2"/>
</dbReference>
<dbReference type="Pfam" id="PF00010">
    <property type="entry name" value="HLH"/>
    <property type="match status" value="1"/>
</dbReference>
<dbReference type="PANTHER" id="PTHR19290">
    <property type="entry name" value="BASIC HELIX-LOOP-HELIX PROTEIN NEUROGENIN-RELATED"/>
    <property type="match status" value="1"/>
</dbReference>
<feature type="compositionally biased region" description="Gly residues" evidence="1">
    <location>
        <begin position="85"/>
        <end position="98"/>
    </location>
</feature>
<feature type="region of interest" description="Disordered" evidence="1">
    <location>
        <begin position="194"/>
        <end position="257"/>
    </location>
</feature>
<reference evidence="3 4" key="1">
    <citation type="journal article" date="2024" name="Ann. Entomol. Soc. Am.">
        <title>Genomic analyses of the southern and eastern yellowjacket wasps (Hymenoptera: Vespidae) reveal evolutionary signatures of social life.</title>
        <authorList>
            <person name="Catto M.A."/>
            <person name="Caine P.B."/>
            <person name="Orr S.E."/>
            <person name="Hunt B.G."/>
            <person name="Goodisman M.A.D."/>
        </authorList>
    </citation>
    <scope>NUCLEOTIDE SEQUENCE [LARGE SCALE GENOMIC DNA]</scope>
    <source>
        <strain evidence="3">232</strain>
        <tissue evidence="3">Head and thorax</tissue>
    </source>
</reference>
<proteinExistence type="predicted"/>
<name>A0ABD2CXA9_VESMC</name>
<organism evidence="3 4">
    <name type="scientific">Vespula maculifrons</name>
    <name type="common">Eastern yellow jacket</name>
    <name type="synonym">Wasp</name>
    <dbReference type="NCBI Taxonomy" id="7453"/>
    <lineage>
        <taxon>Eukaryota</taxon>
        <taxon>Metazoa</taxon>
        <taxon>Ecdysozoa</taxon>
        <taxon>Arthropoda</taxon>
        <taxon>Hexapoda</taxon>
        <taxon>Insecta</taxon>
        <taxon>Pterygota</taxon>
        <taxon>Neoptera</taxon>
        <taxon>Endopterygota</taxon>
        <taxon>Hymenoptera</taxon>
        <taxon>Apocrita</taxon>
        <taxon>Aculeata</taxon>
        <taxon>Vespoidea</taxon>
        <taxon>Vespidae</taxon>
        <taxon>Vespinae</taxon>
        <taxon>Vespula</taxon>
    </lineage>
</organism>
<feature type="region of interest" description="Disordered" evidence="1">
    <location>
        <begin position="373"/>
        <end position="399"/>
    </location>
</feature>
<evidence type="ECO:0000313" key="3">
    <source>
        <dbReference type="EMBL" id="KAL2749737.1"/>
    </source>
</evidence>
<dbReference type="InterPro" id="IPR011598">
    <property type="entry name" value="bHLH_dom"/>
</dbReference>
<feature type="domain" description="BHLH" evidence="2">
    <location>
        <begin position="249"/>
        <end position="346"/>
    </location>
</feature>
<dbReference type="PROSITE" id="PS50888">
    <property type="entry name" value="BHLH"/>
    <property type="match status" value="1"/>
</dbReference>
<protein>
    <submittedName>
        <fullName evidence="3">Protein dimmed-like</fullName>
    </submittedName>
</protein>
<dbReference type="InterPro" id="IPR036638">
    <property type="entry name" value="HLH_DNA-bd_sf"/>
</dbReference>
<evidence type="ECO:0000256" key="1">
    <source>
        <dbReference type="SAM" id="MobiDB-lite"/>
    </source>
</evidence>
<feature type="region of interest" description="Disordered" evidence="1">
    <location>
        <begin position="85"/>
        <end position="130"/>
    </location>
</feature>